<dbReference type="OrthoDB" id="515108at2"/>
<keyword evidence="2" id="KW-1277">Toxin-antitoxin system</keyword>
<evidence type="ECO:0000313" key="4">
    <source>
        <dbReference type="EMBL" id="QEH35447.1"/>
    </source>
</evidence>
<dbReference type="RefSeq" id="WP_148595252.1">
    <property type="nucleotide sequence ID" value="NZ_CP042997.1"/>
</dbReference>
<dbReference type="KEGG" id="agv:OJF2_39990"/>
<proteinExistence type="inferred from homology"/>
<name>A0A5B9W590_9BACT</name>
<dbReference type="EMBL" id="CP042997">
    <property type="protein sequence ID" value="QEH35447.1"/>
    <property type="molecule type" value="Genomic_DNA"/>
</dbReference>
<evidence type="ECO:0000313" key="5">
    <source>
        <dbReference type="Proteomes" id="UP000324233"/>
    </source>
</evidence>
<dbReference type="GO" id="GO:0006355">
    <property type="term" value="P:regulation of DNA-templated transcription"/>
    <property type="evidence" value="ECO:0007669"/>
    <property type="project" value="InterPro"/>
</dbReference>
<dbReference type="InterPro" id="IPR038296">
    <property type="entry name" value="ParD_sf"/>
</dbReference>
<dbReference type="Proteomes" id="UP000324233">
    <property type="component" value="Chromosome"/>
</dbReference>
<dbReference type="Gene3D" id="6.10.10.120">
    <property type="entry name" value="Antitoxin ParD1-like"/>
    <property type="match status" value="1"/>
</dbReference>
<dbReference type="InterPro" id="IPR022789">
    <property type="entry name" value="ParD"/>
</dbReference>
<dbReference type="Pfam" id="PF03693">
    <property type="entry name" value="ParD_antitoxin"/>
    <property type="match status" value="1"/>
</dbReference>
<dbReference type="AlphaFoldDB" id="A0A5B9W590"/>
<sequence>MATMNISLPDQMKAFVESQARKEGFGTVSEYLRSLIRDVQKREDRQGLEARLREGIEGGPATPLTAQGWDDIEREGLDLAATRRRRKP</sequence>
<dbReference type="PANTHER" id="PTHR36582:SF2">
    <property type="entry name" value="ANTITOXIN PARD"/>
    <property type="match status" value="1"/>
</dbReference>
<dbReference type="CDD" id="cd22231">
    <property type="entry name" value="RHH_NikR_HicB-like"/>
    <property type="match status" value="1"/>
</dbReference>
<feature type="region of interest" description="Disordered" evidence="3">
    <location>
        <begin position="53"/>
        <end position="72"/>
    </location>
</feature>
<dbReference type="NCBIfam" id="TIGR02606">
    <property type="entry name" value="antidote_CC2985"/>
    <property type="match status" value="1"/>
</dbReference>
<evidence type="ECO:0000256" key="3">
    <source>
        <dbReference type="SAM" id="MobiDB-lite"/>
    </source>
</evidence>
<dbReference type="SUPFAM" id="SSF47598">
    <property type="entry name" value="Ribbon-helix-helix"/>
    <property type="match status" value="1"/>
</dbReference>
<organism evidence="4 5">
    <name type="scientific">Aquisphaera giovannonii</name>
    <dbReference type="NCBI Taxonomy" id="406548"/>
    <lineage>
        <taxon>Bacteria</taxon>
        <taxon>Pseudomonadati</taxon>
        <taxon>Planctomycetota</taxon>
        <taxon>Planctomycetia</taxon>
        <taxon>Isosphaerales</taxon>
        <taxon>Isosphaeraceae</taxon>
        <taxon>Aquisphaera</taxon>
    </lineage>
</organism>
<reference evidence="4 5" key="1">
    <citation type="submission" date="2019-08" db="EMBL/GenBank/DDBJ databases">
        <title>Deep-cultivation of Planctomycetes and their phenomic and genomic characterization uncovers novel biology.</title>
        <authorList>
            <person name="Wiegand S."/>
            <person name="Jogler M."/>
            <person name="Boedeker C."/>
            <person name="Pinto D."/>
            <person name="Vollmers J."/>
            <person name="Rivas-Marin E."/>
            <person name="Kohn T."/>
            <person name="Peeters S.H."/>
            <person name="Heuer A."/>
            <person name="Rast P."/>
            <person name="Oberbeckmann S."/>
            <person name="Bunk B."/>
            <person name="Jeske O."/>
            <person name="Meyerdierks A."/>
            <person name="Storesund J.E."/>
            <person name="Kallscheuer N."/>
            <person name="Luecker S."/>
            <person name="Lage O.M."/>
            <person name="Pohl T."/>
            <person name="Merkel B.J."/>
            <person name="Hornburger P."/>
            <person name="Mueller R.-W."/>
            <person name="Bruemmer F."/>
            <person name="Labrenz M."/>
            <person name="Spormann A.M."/>
            <person name="Op den Camp H."/>
            <person name="Overmann J."/>
            <person name="Amann R."/>
            <person name="Jetten M.S.M."/>
            <person name="Mascher T."/>
            <person name="Medema M.H."/>
            <person name="Devos D.P."/>
            <person name="Kaster A.-K."/>
            <person name="Ovreas L."/>
            <person name="Rohde M."/>
            <person name="Galperin M.Y."/>
            <person name="Jogler C."/>
        </authorList>
    </citation>
    <scope>NUCLEOTIDE SEQUENCE [LARGE SCALE GENOMIC DNA]</scope>
    <source>
        <strain evidence="4 5">OJF2</strain>
    </source>
</reference>
<evidence type="ECO:0000256" key="1">
    <source>
        <dbReference type="ARBA" id="ARBA00008580"/>
    </source>
</evidence>
<comment type="similarity">
    <text evidence="1">Belongs to the ParD antitoxin family.</text>
</comment>
<protein>
    <submittedName>
        <fullName evidence="4">Antitoxin ParD4</fullName>
    </submittedName>
</protein>
<keyword evidence="5" id="KW-1185">Reference proteome</keyword>
<evidence type="ECO:0000256" key="2">
    <source>
        <dbReference type="ARBA" id="ARBA00022649"/>
    </source>
</evidence>
<dbReference type="InterPro" id="IPR010985">
    <property type="entry name" value="Ribbon_hlx_hlx"/>
</dbReference>
<accession>A0A5B9W590</accession>
<dbReference type="PANTHER" id="PTHR36582">
    <property type="entry name" value="ANTITOXIN PARD"/>
    <property type="match status" value="1"/>
</dbReference>
<gene>
    <name evidence="4" type="primary">parD4_1</name>
    <name evidence="4" type="ORF">OJF2_39990</name>
</gene>